<name>A0A4R3JJ90_9RHOB</name>
<evidence type="ECO:0000256" key="3">
    <source>
        <dbReference type="RuleBase" id="RU000363"/>
    </source>
</evidence>
<dbReference type="PRINTS" id="PR00081">
    <property type="entry name" value="GDHRDH"/>
</dbReference>
<accession>A0A4R3JJ90</accession>
<dbReference type="OrthoDB" id="335726at2"/>
<evidence type="ECO:0000259" key="4">
    <source>
        <dbReference type="SMART" id="SM00822"/>
    </source>
</evidence>
<dbReference type="AlphaFoldDB" id="A0A4R3JJ90"/>
<organism evidence="5 6">
    <name type="scientific">Primorskyibacter sedentarius</name>
    <dbReference type="NCBI Taxonomy" id="745311"/>
    <lineage>
        <taxon>Bacteria</taxon>
        <taxon>Pseudomonadati</taxon>
        <taxon>Pseudomonadota</taxon>
        <taxon>Alphaproteobacteria</taxon>
        <taxon>Rhodobacterales</taxon>
        <taxon>Roseobacteraceae</taxon>
        <taxon>Primorskyibacter</taxon>
    </lineage>
</organism>
<dbReference type="PANTHER" id="PTHR44196:SF3">
    <property type="entry name" value="SHORT CHAIN DEHYDROGENASE FAMILY PROTEIN"/>
    <property type="match status" value="1"/>
</dbReference>
<dbReference type="SUPFAM" id="SSF51735">
    <property type="entry name" value="NAD(P)-binding Rossmann-fold domains"/>
    <property type="match status" value="1"/>
</dbReference>
<dbReference type="PROSITE" id="PS00061">
    <property type="entry name" value="ADH_SHORT"/>
    <property type="match status" value="1"/>
</dbReference>
<dbReference type="GO" id="GO:0016491">
    <property type="term" value="F:oxidoreductase activity"/>
    <property type="evidence" value="ECO:0007669"/>
    <property type="project" value="UniProtKB-KW"/>
</dbReference>
<dbReference type="Gene3D" id="3.40.50.720">
    <property type="entry name" value="NAD(P)-binding Rossmann-like Domain"/>
    <property type="match status" value="1"/>
</dbReference>
<dbReference type="RefSeq" id="WP_132242077.1">
    <property type="nucleotide sequence ID" value="NZ_SLZU01000002.1"/>
</dbReference>
<evidence type="ECO:0000313" key="5">
    <source>
        <dbReference type="EMBL" id="TCS66199.1"/>
    </source>
</evidence>
<protein>
    <submittedName>
        <fullName evidence="5">NADP-dependent 3-hydroxy acid dehydrogenase YdfG</fullName>
    </submittedName>
</protein>
<dbReference type="EMBL" id="SLZU01000002">
    <property type="protein sequence ID" value="TCS66199.1"/>
    <property type="molecule type" value="Genomic_DNA"/>
</dbReference>
<dbReference type="InterPro" id="IPR036291">
    <property type="entry name" value="NAD(P)-bd_dom_sf"/>
</dbReference>
<sequence>MRDWTGKRYWLIGASEGLGRALAMKMSEAGAELVLSGRRQEPLQALASELPGNAQVQTVDVADQSSVDEAIKAIGEIDGLVFLAGVYWPMDAKEWDLDHGVAMADVNFTGQFRVLGQVVPAMVARGTGHIVLTASLSAFRGLPGAIGYSASKAGILALAESMRCDLRRTGVAVQVVNPGFIRTRLTEKNDFNMPFLMEPEEAAAQMFAHMNSRAFKRSFPRLFSLVVRASQLMPDWLYFRIFG</sequence>
<reference evidence="5 6" key="1">
    <citation type="submission" date="2019-03" db="EMBL/GenBank/DDBJ databases">
        <title>Genomic Encyclopedia of Type Strains, Phase IV (KMG-IV): sequencing the most valuable type-strain genomes for metagenomic binning, comparative biology and taxonomic classification.</title>
        <authorList>
            <person name="Goeker M."/>
        </authorList>
    </citation>
    <scope>NUCLEOTIDE SEQUENCE [LARGE SCALE GENOMIC DNA]</scope>
    <source>
        <strain evidence="5 6">DSM 104836</strain>
    </source>
</reference>
<dbReference type="SMART" id="SM00822">
    <property type="entry name" value="PKS_KR"/>
    <property type="match status" value="1"/>
</dbReference>
<keyword evidence="2" id="KW-0560">Oxidoreductase</keyword>
<evidence type="ECO:0000313" key="6">
    <source>
        <dbReference type="Proteomes" id="UP000295696"/>
    </source>
</evidence>
<comment type="similarity">
    <text evidence="1 3">Belongs to the short-chain dehydrogenases/reductases (SDR) family.</text>
</comment>
<dbReference type="PRINTS" id="PR00080">
    <property type="entry name" value="SDRFAMILY"/>
</dbReference>
<dbReference type="InterPro" id="IPR002347">
    <property type="entry name" value="SDR_fam"/>
</dbReference>
<dbReference type="PANTHER" id="PTHR44196">
    <property type="entry name" value="DEHYDROGENASE/REDUCTASE SDR FAMILY MEMBER 7B"/>
    <property type="match status" value="1"/>
</dbReference>
<dbReference type="Proteomes" id="UP000295696">
    <property type="component" value="Unassembled WGS sequence"/>
</dbReference>
<comment type="caution">
    <text evidence="5">The sequence shown here is derived from an EMBL/GenBank/DDBJ whole genome shotgun (WGS) entry which is preliminary data.</text>
</comment>
<evidence type="ECO:0000256" key="2">
    <source>
        <dbReference type="ARBA" id="ARBA00023002"/>
    </source>
</evidence>
<dbReference type="GO" id="GO:0016020">
    <property type="term" value="C:membrane"/>
    <property type="evidence" value="ECO:0007669"/>
    <property type="project" value="TreeGrafter"/>
</dbReference>
<keyword evidence="6" id="KW-1185">Reference proteome</keyword>
<gene>
    <name evidence="5" type="ORF">EDD52_10213</name>
</gene>
<dbReference type="InterPro" id="IPR057326">
    <property type="entry name" value="KR_dom"/>
</dbReference>
<dbReference type="InterPro" id="IPR020904">
    <property type="entry name" value="Sc_DH/Rdtase_CS"/>
</dbReference>
<proteinExistence type="inferred from homology"/>
<evidence type="ECO:0000256" key="1">
    <source>
        <dbReference type="ARBA" id="ARBA00006484"/>
    </source>
</evidence>
<feature type="domain" description="Ketoreductase" evidence="4">
    <location>
        <begin position="7"/>
        <end position="184"/>
    </location>
</feature>
<dbReference type="Pfam" id="PF00106">
    <property type="entry name" value="adh_short"/>
    <property type="match status" value="1"/>
</dbReference>